<dbReference type="AlphaFoldDB" id="A0AAD8A3Q1"/>
<evidence type="ECO:0000256" key="9">
    <source>
        <dbReference type="SAM" id="Phobius"/>
    </source>
</evidence>
<proteinExistence type="inferred from homology"/>
<dbReference type="PANTHER" id="PTHR42643">
    <property type="entry name" value="IONOTROPIC RECEPTOR 20A-RELATED"/>
    <property type="match status" value="1"/>
</dbReference>
<dbReference type="Pfam" id="PF00060">
    <property type="entry name" value="Lig_chan"/>
    <property type="match status" value="1"/>
</dbReference>
<evidence type="ECO:0000256" key="1">
    <source>
        <dbReference type="ARBA" id="ARBA00004651"/>
    </source>
</evidence>
<keyword evidence="3" id="KW-1003">Cell membrane</keyword>
<protein>
    <recommendedName>
        <fullName evidence="10">Ionotropic glutamate receptor C-terminal domain-containing protein</fullName>
    </recommendedName>
</protein>
<reference evidence="11" key="2">
    <citation type="submission" date="2023-05" db="EMBL/GenBank/DDBJ databases">
        <authorList>
            <person name="Fouks B."/>
        </authorList>
    </citation>
    <scope>NUCLEOTIDE SEQUENCE</scope>
    <source>
        <strain evidence="11">Stay&amp;Tobe</strain>
        <tissue evidence="11">Testes</tissue>
    </source>
</reference>
<dbReference type="GO" id="GO:0050906">
    <property type="term" value="P:detection of stimulus involved in sensory perception"/>
    <property type="evidence" value="ECO:0007669"/>
    <property type="project" value="UniProtKB-ARBA"/>
</dbReference>
<name>A0AAD8A3Q1_DIPPU</name>
<comment type="similarity">
    <text evidence="2">Belongs to the glutamate-gated ion channel (TC 1.A.10.1) family.</text>
</comment>
<evidence type="ECO:0000256" key="2">
    <source>
        <dbReference type="ARBA" id="ARBA00008685"/>
    </source>
</evidence>
<evidence type="ECO:0000256" key="8">
    <source>
        <dbReference type="ARBA" id="ARBA00023180"/>
    </source>
</evidence>
<keyword evidence="12" id="KW-1185">Reference proteome</keyword>
<feature type="domain" description="Ionotropic glutamate receptor C-terminal" evidence="10">
    <location>
        <begin position="338"/>
        <end position="590"/>
    </location>
</feature>
<keyword evidence="5 9" id="KW-1133">Transmembrane helix</keyword>
<comment type="subcellular location">
    <subcellularLocation>
        <location evidence="1">Cell membrane</location>
        <topology evidence="1">Multi-pass membrane protein</topology>
    </subcellularLocation>
</comment>
<organism evidence="11 12">
    <name type="scientific">Diploptera punctata</name>
    <name type="common">Pacific beetle cockroach</name>
    <dbReference type="NCBI Taxonomy" id="6984"/>
    <lineage>
        <taxon>Eukaryota</taxon>
        <taxon>Metazoa</taxon>
        <taxon>Ecdysozoa</taxon>
        <taxon>Arthropoda</taxon>
        <taxon>Hexapoda</taxon>
        <taxon>Insecta</taxon>
        <taxon>Pterygota</taxon>
        <taxon>Neoptera</taxon>
        <taxon>Polyneoptera</taxon>
        <taxon>Dictyoptera</taxon>
        <taxon>Blattodea</taxon>
        <taxon>Blaberoidea</taxon>
        <taxon>Blaberidae</taxon>
        <taxon>Diplopterinae</taxon>
        <taxon>Diploptera</taxon>
    </lineage>
</organism>
<comment type="caution">
    <text evidence="11">The sequence shown here is derived from an EMBL/GenBank/DDBJ whole genome shotgun (WGS) entry which is preliminary data.</text>
</comment>
<evidence type="ECO:0000256" key="4">
    <source>
        <dbReference type="ARBA" id="ARBA00022692"/>
    </source>
</evidence>
<evidence type="ECO:0000313" key="11">
    <source>
        <dbReference type="EMBL" id="KAJ9590873.1"/>
    </source>
</evidence>
<dbReference type="GO" id="GO:0015276">
    <property type="term" value="F:ligand-gated monoatomic ion channel activity"/>
    <property type="evidence" value="ECO:0007669"/>
    <property type="project" value="InterPro"/>
</dbReference>
<feature type="transmembrane region" description="Helical" evidence="9">
    <location>
        <begin position="340"/>
        <end position="360"/>
    </location>
</feature>
<dbReference type="EMBL" id="JASPKZ010004186">
    <property type="protein sequence ID" value="KAJ9590873.1"/>
    <property type="molecule type" value="Genomic_DNA"/>
</dbReference>
<dbReference type="InterPro" id="IPR052192">
    <property type="entry name" value="Insect_Ionotropic_Sensory_Rcpt"/>
</dbReference>
<evidence type="ECO:0000313" key="12">
    <source>
        <dbReference type="Proteomes" id="UP001233999"/>
    </source>
</evidence>
<evidence type="ECO:0000259" key="10">
    <source>
        <dbReference type="Pfam" id="PF00060"/>
    </source>
</evidence>
<keyword evidence="4 9" id="KW-0812">Transmembrane</keyword>
<dbReference type="PANTHER" id="PTHR42643:SF30">
    <property type="entry name" value="IONOTROPIC RECEPTOR 40A-RELATED"/>
    <property type="match status" value="1"/>
</dbReference>
<keyword evidence="7" id="KW-0675">Receptor</keyword>
<keyword evidence="8" id="KW-0325">Glycoprotein</keyword>
<evidence type="ECO:0000256" key="7">
    <source>
        <dbReference type="ARBA" id="ARBA00023170"/>
    </source>
</evidence>
<accession>A0AAD8A3Q1</accession>
<dbReference type="Proteomes" id="UP001233999">
    <property type="component" value="Unassembled WGS sequence"/>
</dbReference>
<keyword evidence="6 9" id="KW-0472">Membrane</keyword>
<evidence type="ECO:0000256" key="6">
    <source>
        <dbReference type="ARBA" id="ARBA00023136"/>
    </source>
</evidence>
<evidence type="ECO:0000256" key="3">
    <source>
        <dbReference type="ARBA" id="ARBA00022475"/>
    </source>
</evidence>
<dbReference type="InterPro" id="IPR001320">
    <property type="entry name" value="Iontro_rcpt_C"/>
</dbReference>
<dbReference type="GO" id="GO:0005886">
    <property type="term" value="C:plasma membrane"/>
    <property type="evidence" value="ECO:0007669"/>
    <property type="project" value="UniProtKB-SubCell"/>
</dbReference>
<reference evidence="11" key="1">
    <citation type="journal article" date="2023" name="IScience">
        <title>Live-bearing cockroach genome reveals convergent evolutionary mechanisms linked to viviparity in insects and beyond.</title>
        <authorList>
            <person name="Fouks B."/>
            <person name="Harrison M.C."/>
            <person name="Mikhailova A.A."/>
            <person name="Marchal E."/>
            <person name="English S."/>
            <person name="Carruthers M."/>
            <person name="Jennings E.C."/>
            <person name="Chiamaka E.L."/>
            <person name="Frigard R.A."/>
            <person name="Pippel M."/>
            <person name="Attardo G.M."/>
            <person name="Benoit J.B."/>
            <person name="Bornberg-Bauer E."/>
            <person name="Tobe S.S."/>
        </authorList>
    </citation>
    <scope>NUCLEOTIDE SEQUENCE</scope>
    <source>
        <strain evidence="11">Stay&amp;Tobe</strain>
    </source>
</reference>
<feature type="transmembrane region" description="Helical" evidence="9">
    <location>
        <begin position="582"/>
        <end position="603"/>
    </location>
</feature>
<sequence length="611" mass="70627">MAIISFRNVTFANEVIKHDQIMYYLTHCILDIARNNFNKDMPIAIQTPDTWSKAAISIFPSQKSYKEHIFFQWLNSKNTIPYTILSYMENFKNLSENGPKPGSNILLVPDQEISIILGTLKRMFQRMNYNSRNIRAKTLIALLEPAKSKRDVLTLSYTLLQTAFIQGQLENAVAIIPLVTLDQGSNKYILDLFTIGWLPEEQEDICSRIINHLKITGLWTSQRKKYQYSELFPNKTITDMKKCSVNISASSFEPYVVIHDKGIGGFFPNIIRVASEVMNFKANLSHEKPFIVIPAFNYGDNDECTLTYPYVRADFTWYVPSGQQIPGWRNIIGIFTPTTWYLVLLAFVLRTVTHWLLAIVSNRCGNTQMETDFVSVFISSFASQLGMGCKENYKGSVIVTFFVLWIYYCLQIYTLYQSSLFGCLLKPTEYQPIKTLKQLQESDIEMVQCIEFEGPGTKLNVTRDKCRKYAGDSLYNVKVTNIAFFDILFSYDVYENVHKALGMKTEYVTLDEVLLSEYTAIFTRKLGCMFYNKLNTIQHRLYSSGIVNQWMREMKETIWRNNFREKARDDVDALKLSHLQGVFYLLLIGLMLGLIVFVIEYMIGRVNSTRK</sequence>
<feature type="transmembrane region" description="Helical" evidence="9">
    <location>
        <begin position="397"/>
        <end position="416"/>
    </location>
</feature>
<dbReference type="Gene3D" id="1.10.287.70">
    <property type="match status" value="1"/>
</dbReference>
<gene>
    <name evidence="11" type="ORF">L9F63_016094</name>
</gene>
<evidence type="ECO:0000256" key="5">
    <source>
        <dbReference type="ARBA" id="ARBA00022989"/>
    </source>
</evidence>